<evidence type="ECO:0000259" key="2">
    <source>
        <dbReference type="Pfam" id="PF07007"/>
    </source>
</evidence>
<evidence type="ECO:0000256" key="1">
    <source>
        <dbReference type="SAM" id="MobiDB-lite"/>
    </source>
</evidence>
<organism evidence="3 4">
    <name type="scientific">Xanthobacter dioxanivorans</name>
    <dbReference type="NCBI Taxonomy" id="2528964"/>
    <lineage>
        <taxon>Bacteria</taxon>
        <taxon>Pseudomonadati</taxon>
        <taxon>Pseudomonadota</taxon>
        <taxon>Alphaproteobacteria</taxon>
        <taxon>Hyphomicrobiales</taxon>
        <taxon>Xanthobacteraceae</taxon>
        <taxon>Xanthobacter</taxon>
    </lineage>
</organism>
<dbReference type="Pfam" id="PF07007">
    <property type="entry name" value="LprI"/>
    <property type="match status" value="1"/>
</dbReference>
<dbReference type="RefSeq" id="WP_203194882.1">
    <property type="nucleotide sequence ID" value="NZ_CP063362.1"/>
</dbReference>
<reference evidence="3 4" key="1">
    <citation type="submission" date="2020-10" db="EMBL/GenBank/DDBJ databases">
        <title>Degradation of 1,4-Dioxane by Xanthobacter sp. YN2, via a Novel Group-2 Soluble Di-Iron Monooxygenase.</title>
        <authorList>
            <person name="Ma F."/>
            <person name="Wang Y."/>
            <person name="Yang J."/>
            <person name="Guo H."/>
            <person name="Su D."/>
            <person name="Yu L."/>
        </authorList>
    </citation>
    <scope>NUCLEOTIDE SEQUENCE [LARGE SCALE GENOMIC DNA]</scope>
    <source>
        <strain evidence="3 4">YN2</strain>
    </source>
</reference>
<evidence type="ECO:0000313" key="4">
    <source>
        <dbReference type="Proteomes" id="UP000596427"/>
    </source>
</evidence>
<name>A0A974PRE4_9HYPH</name>
<dbReference type="AlphaFoldDB" id="A0A974PRE4"/>
<feature type="domain" description="Lysozyme inhibitor LprI-like N-terminal" evidence="2">
    <location>
        <begin position="110"/>
        <end position="207"/>
    </location>
</feature>
<dbReference type="EMBL" id="CP063362">
    <property type="protein sequence ID" value="QRG07968.1"/>
    <property type="molecule type" value="Genomic_DNA"/>
</dbReference>
<dbReference type="Proteomes" id="UP000596427">
    <property type="component" value="Chromosome"/>
</dbReference>
<sequence>MRRWGPGLALLALALGPALALIHLPRRDTVPPGDTTARETLPPETPLREPAAEPPPPAAVTAAIDLPEAGMQPAATAPFPAPPSGGTKSGPAPRPPERWAGNPACPRDRRSTREYNRCLFDFTRTSEQELEAELANALVVIDARSDLPAVQRTRWRSLLDEAQSRFLLYRNFDCQSVAPFEGPRGIGNFEQRSLCLIEANTRRARELRARYGSPMTVLPELSGGPWARGGTYVRVVPPSLQ</sequence>
<keyword evidence="4" id="KW-1185">Reference proteome</keyword>
<dbReference type="Gene3D" id="1.20.1270.180">
    <property type="match status" value="1"/>
</dbReference>
<accession>A0A974PRE4</accession>
<feature type="region of interest" description="Disordered" evidence="1">
    <location>
        <begin position="26"/>
        <end position="59"/>
    </location>
</feature>
<proteinExistence type="predicted"/>
<evidence type="ECO:0000313" key="3">
    <source>
        <dbReference type="EMBL" id="QRG07968.1"/>
    </source>
</evidence>
<gene>
    <name evidence="3" type="ORF">EZH22_06340</name>
</gene>
<feature type="region of interest" description="Disordered" evidence="1">
    <location>
        <begin position="72"/>
        <end position="108"/>
    </location>
</feature>
<dbReference type="KEGG" id="xdi:EZH22_06340"/>
<protein>
    <submittedName>
        <fullName evidence="3">DUF1311 domain-containing protein</fullName>
    </submittedName>
</protein>
<dbReference type="InterPro" id="IPR009739">
    <property type="entry name" value="LprI-like_N"/>
</dbReference>